<dbReference type="InterPro" id="IPR050982">
    <property type="entry name" value="Auxin_biosynth/cation_transpt"/>
</dbReference>
<evidence type="ECO:0008006" key="4">
    <source>
        <dbReference type="Google" id="ProtNLM"/>
    </source>
</evidence>
<protein>
    <recommendedName>
        <fullName evidence="4">Flavoprotein involved in K+ transport</fullName>
    </recommendedName>
</protein>
<dbReference type="SUPFAM" id="SSF51905">
    <property type="entry name" value="FAD/NAD(P)-binding domain"/>
    <property type="match status" value="1"/>
</dbReference>
<name>A0ABQ1H4L7_9BACL</name>
<reference evidence="3" key="1">
    <citation type="journal article" date="2019" name="Int. J. Syst. Evol. Microbiol.">
        <title>The Global Catalogue of Microorganisms (GCM) 10K type strain sequencing project: providing services to taxonomists for standard genome sequencing and annotation.</title>
        <authorList>
            <consortium name="The Broad Institute Genomics Platform"/>
            <consortium name="The Broad Institute Genome Sequencing Center for Infectious Disease"/>
            <person name="Wu L."/>
            <person name="Ma J."/>
        </authorList>
    </citation>
    <scope>NUCLEOTIDE SEQUENCE [LARGE SCALE GENOMIC DNA]</scope>
    <source>
        <strain evidence="3">CGMCC 1.12404</strain>
    </source>
</reference>
<organism evidence="2 3">
    <name type="scientific">Kroppenstedtia guangzhouensis</name>
    <dbReference type="NCBI Taxonomy" id="1274356"/>
    <lineage>
        <taxon>Bacteria</taxon>
        <taxon>Bacillati</taxon>
        <taxon>Bacillota</taxon>
        <taxon>Bacilli</taxon>
        <taxon>Bacillales</taxon>
        <taxon>Thermoactinomycetaceae</taxon>
        <taxon>Kroppenstedtia</taxon>
    </lineage>
</organism>
<dbReference type="InterPro" id="IPR036188">
    <property type="entry name" value="FAD/NAD-bd_sf"/>
</dbReference>
<dbReference type="EMBL" id="BMEX01000024">
    <property type="protein sequence ID" value="GGA57220.1"/>
    <property type="molecule type" value="Genomic_DNA"/>
</dbReference>
<evidence type="ECO:0000313" key="2">
    <source>
        <dbReference type="EMBL" id="GGA57220.1"/>
    </source>
</evidence>
<sequence>MVVGGRNSAVQIAVELAQVADVSLATRTPIKYMPQRLLGRDGHFWGRLIGYDTFPIGLWFHVRDKEPVIDTGEFKKAIEVDQNPDQRSMFTRFTKNGVEWADGRTERVDSVVFATGFKPKLRYLEPLQAVDEEGYPLQKGGISTTVPGLYYIGLHWQRNHASATIRGVGPDAKYVLKRLKKYLDSHRSLDV</sequence>
<comment type="caution">
    <text evidence="2">The sequence shown here is derived from an EMBL/GenBank/DDBJ whole genome shotgun (WGS) entry which is preliminary data.</text>
</comment>
<proteinExistence type="predicted"/>
<accession>A0ABQ1H4L7</accession>
<dbReference type="Proteomes" id="UP000617979">
    <property type="component" value="Unassembled WGS sequence"/>
</dbReference>
<keyword evidence="1" id="KW-0560">Oxidoreductase</keyword>
<dbReference type="PANTHER" id="PTHR43539:SF78">
    <property type="entry name" value="FLAVIN-CONTAINING MONOOXYGENASE"/>
    <property type="match status" value="1"/>
</dbReference>
<evidence type="ECO:0000313" key="3">
    <source>
        <dbReference type="Proteomes" id="UP000617979"/>
    </source>
</evidence>
<evidence type="ECO:0000256" key="1">
    <source>
        <dbReference type="ARBA" id="ARBA00023002"/>
    </source>
</evidence>
<gene>
    <name evidence="2" type="ORF">GCM10007416_33020</name>
</gene>
<dbReference type="Gene3D" id="3.50.50.60">
    <property type="entry name" value="FAD/NAD(P)-binding domain"/>
    <property type="match status" value="1"/>
</dbReference>
<keyword evidence="3" id="KW-1185">Reference proteome</keyword>
<dbReference type="PANTHER" id="PTHR43539">
    <property type="entry name" value="FLAVIN-BINDING MONOOXYGENASE-LIKE PROTEIN (AFU_ORTHOLOGUE AFUA_4G09220)"/>
    <property type="match status" value="1"/>
</dbReference>